<dbReference type="SUPFAM" id="SSF49384">
    <property type="entry name" value="Carbohydrate-binding domain"/>
    <property type="match status" value="1"/>
</dbReference>
<dbReference type="InterPro" id="IPR036116">
    <property type="entry name" value="FN3_sf"/>
</dbReference>
<dbReference type="SUPFAM" id="SSF74650">
    <property type="entry name" value="Galactose mutarotase-like"/>
    <property type="match status" value="1"/>
</dbReference>
<evidence type="ECO:0000313" key="8">
    <source>
        <dbReference type="EMBL" id="EEA89573.1"/>
    </source>
</evidence>
<evidence type="ECO:0000259" key="7">
    <source>
        <dbReference type="PROSITE" id="PS50853"/>
    </source>
</evidence>
<comment type="similarity">
    <text evidence="1">Belongs to the glycosyl hydrolase 31 family.</text>
</comment>
<feature type="region of interest" description="Disordered" evidence="3">
    <location>
        <begin position="1214"/>
        <end position="1235"/>
    </location>
</feature>
<dbReference type="Pfam" id="PF01055">
    <property type="entry name" value="Glyco_hydro_31_2nd"/>
    <property type="match status" value="1"/>
</dbReference>
<feature type="chain" id="PRO_5002845182" evidence="5">
    <location>
        <begin position="46"/>
        <end position="1999"/>
    </location>
</feature>
<dbReference type="SUPFAM" id="SSF49785">
    <property type="entry name" value="Galactose-binding domain-like"/>
    <property type="match status" value="1"/>
</dbReference>
<dbReference type="SMART" id="SM00060">
    <property type="entry name" value="FN3"/>
    <property type="match status" value="1"/>
</dbReference>
<evidence type="ECO:0000259" key="6">
    <source>
        <dbReference type="PROSITE" id="PS50022"/>
    </source>
</evidence>
<dbReference type="SUPFAM" id="SSF51445">
    <property type="entry name" value="(Trans)glycosidases"/>
    <property type="match status" value="1"/>
</dbReference>
<dbReference type="GO" id="GO:0030246">
    <property type="term" value="F:carbohydrate binding"/>
    <property type="evidence" value="ECO:0007669"/>
    <property type="project" value="InterPro"/>
</dbReference>
<dbReference type="Gene3D" id="2.60.120.260">
    <property type="entry name" value="Galactose-binding domain-like"/>
    <property type="match status" value="3"/>
</dbReference>
<keyword evidence="2" id="KW-0378">Hydrolase</keyword>
<evidence type="ECO:0000256" key="3">
    <source>
        <dbReference type="SAM" id="MobiDB-lite"/>
    </source>
</evidence>
<feature type="domain" description="F5/8 type C" evidence="6">
    <location>
        <begin position="1056"/>
        <end position="1209"/>
    </location>
</feature>
<dbReference type="SUPFAM" id="SSF51011">
    <property type="entry name" value="Glycosyl hydrolase domain"/>
    <property type="match status" value="1"/>
</dbReference>
<proteinExistence type="inferred from homology"/>
<dbReference type="Gene3D" id="2.60.40.1760">
    <property type="entry name" value="glycosyl hydrolase (family 31)"/>
    <property type="match status" value="1"/>
</dbReference>
<dbReference type="CDD" id="cd08759">
    <property type="entry name" value="Type_III_cohesin_like"/>
    <property type="match status" value="1"/>
</dbReference>
<feature type="signal peptide" evidence="5">
    <location>
        <begin position="1"/>
        <end position="45"/>
    </location>
</feature>
<keyword evidence="4" id="KW-0472">Membrane</keyword>
<evidence type="ECO:0000256" key="4">
    <source>
        <dbReference type="SAM" id="Phobius"/>
    </source>
</evidence>
<dbReference type="InterPro" id="IPR013780">
    <property type="entry name" value="Glyco_hydro_b"/>
</dbReference>
<dbReference type="Gene3D" id="1.20.1270.70">
    <property type="entry name" value="Designed single chain three-helix bundle"/>
    <property type="match status" value="2"/>
</dbReference>
<name>B6GDP8_9ACTN</name>
<dbReference type="Pfam" id="PF13802">
    <property type="entry name" value="Gal_mutarotas_2"/>
    <property type="match status" value="1"/>
</dbReference>
<dbReference type="GO" id="GO:0005975">
    <property type="term" value="P:carbohydrate metabolic process"/>
    <property type="evidence" value="ECO:0007669"/>
    <property type="project" value="InterPro"/>
</dbReference>
<dbReference type="PROSITE" id="PS50022">
    <property type="entry name" value="FA58C_3"/>
    <property type="match status" value="1"/>
</dbReference>
<dbReference type="HOGENOM" id="CLU_001337_1_1_11"/>
<dbReference type="Gene3D" id="2.60.40.10">
    <property type="entry name" value="Immunoglobulins"/>
    <property type="match status" value="1"/>
</dbReference>
<dbReference type="EMBL" id="ABXJ01000129">
    <property type="protein sequence ID" value="EEA89573.1"/>
    <property type="molecule type" value="Genomic_DNA"/>
</dbReference>
<dbReference type="InterPro" id="IPR008979">
    <property type="entry name" value="Galactose-bd-like_sf"/>
</dbReference>
<feature type="compositionally biased region" description="Basic and acidic residues" evidence="3">
    <location>
        <begin position="96"/>
        <end position="106"/>
    </location>
</feature>
<evidence type="ECO:0000256" key="2">
    <source>
        <dbReference type="ARBA" id="ARBA00023295"/>
    </source>
</evidence>
<dbReference type="PROSITE" id="PS50853">
    <property type="entry name" value="FN3"/>
    <property type="match status" value="1"/>
</dbReference>
<dbReference type="PANTHER" id="PTHR22762">
    <property type="entry name" value="ALPHA-GLUCOSIDASE"/>
    <property type="match status" value="1"/>
</dbReference>
<dbReference type="InterPro" id="IPR017853">
    <property type="entry name" value="GH"/>
</dbReference>
<dbReference type="InterPro" id="IPR025887">
    <property type="entry name" value="Glyco_hydro_31_N_dom"/>
</dbReference>
<dbReference type="STRING" id="445975.COLSTE_02231"/>
<evidence type="ECO:0000313" key="9">
    <source>
        <dbReference type="Proteomes" id="UP000003560"/>
    </source>
</evidence>
<protein>
    <submittedName>
        <fullName evidence="8">LPXTG-motif cell wall anchor domain protein</fullName>
    </submittedName>
</protein>
<dbReference type="Pfam" id="PF00754">
    <property type="entry name" value="F5_F8_type_C"/>
    <property type="match status" value="1"/>
</dbReference>
<dbReference type="SUPFAM" id="SSF49265">
    <property type="entry name" value="Fibronectin type III"/>
    <property type="match status" value="1"/>
</dbReference>
<reference evidence="8 9" key="2">
    <citation type="submission" date="2008-10" db="EMBL/GenBank/DDBJ databases">
        <authorList>
            <person name="Fulton L."/>
            <person name="Clifton S."/>
            <person name="Fulton B."/>
            <person name="Xu J."/>
            <person name="Minx P."/>
            <person name="Pepin K.H."/>
            <person name="Johnson M."/>
            <person name="Thiruvilangam P."/>
            <person name="Bhonagiri V."/>
            <person name="Nash W.E."/>
            <person name="Mardis E.R."/>
            <person name="Wilson R.K."/>
        </authorList>
    </citation>
    <scope>NUCLEOTIDE SEQUENCE [LARGE SCALE GENOMIC DNA]</scope>
    <source>
        <strain evidence="8 9">DSM 13279</strain>
    </source>
</reference>
<dbReference type="InterPro" id="IPR008965">
    <property type="entry name" value="CBM2/CBM3_carb-bd_dom_sf"/>
</dbReference>
<comment type="caution">
    <text evidence="8">The sequence shown here is derived from an EMBL/GenBank/DDBJ whole genome shotgun (WGS) entry which is preliminary data.</text>
</comment>
<gene>
    <name evidence="8" type="ORF">COLSTE_02231</name>
</gene>
<evidence type="ECO:0000256" key="1">
    <source>
        <dbReference type="ARBA" id="ARBA00007806"/>
    </source>
</evidence>
<dbReference type="Proteomes" id="UP000003560">
    <property type="component" value="Unassembled WGS sequence"/>
</dbReference>
<dbReference type="Gene3D" id="2.60.40.1180">
    <property type="entry name" value="Golgi alpha-mannosidase II"/>
    <property type="match status" value="2"/>
</dbReference>
<organism evidence="8 9">
    <name type="scientific">Collinsella stercoris DSM 13279</name>
    <dbReference type="NCBI Taxonomy" id="445975"/>
    <lineage>
        <taxon>Bacteria</taxon>
        <taxon>Bacillati</taxon>
        <taxon>Actinomycetota</taxon>
        <taxon>Coriobacteriia</taxon>
        <taxon>Coriobacteriales</taxon>
        <taxon>Coriobacteriaceae</taxon>
        <taxon>Collinsella</taxon>
    </lineage>
</organism>
<dbReference type="GO" id="GO:0004553">
    <property type="term" value="F:hydrolase activity, hydrolyzing O-glycosyl compounds"/>
    <property type="evidence" value="ECO:0007669"/>
    <property type="project" value="InterPro"/>
</dbReference>
<keyword evidence="4" id="KW-0812">Transmembrane</keyword>
<dbReference type="InterPro" id="IPR000421">
    <property type="entry name" value="FA58C"/>
</dbReference>
<feature type="transmembrane region" description="Helical" evidence="4">
    <location>
        <begin position="1971"/>
        <end position="1992"/>
    </location>
</feature>
<feature type="region of interest" description="Disordered" evidence="3">
    <location>
        <begin position="1922"/>
        <end position="1971"/>
    </location>
</feature>
<dbReference type="InterPro" id="IPR003961">
    <property type="entry name" value="FN3_dom"/>
</dbReference>
<dbReference type="PANTHER" id="PTHR22762:SF166">
    <property type="entry name" value="ALPHA-GLUCOSIDASE"/>
    <property type="match status" value="1"/>
</dbReference>
<dbReference type="eggNOG" id="COG1196">
    <property type="taxonomic scope" value="Bacteria"/>
</dbReference>
<dbReference type="InterPro" id="IPR048395">
    <property type="entry name" value="Glyco_hydro_31_C"/>
</dbReference>
<keyword evidence="2" id="KW-0326">Glycosidase</keyword>
<accession>B6GDP8</accession>
<dbReference type="Pfam" id="PF21365">
    <property type="entry name" value="Glyco_hydro_31_3rd"/>
    <property type="match status" value="1"/>
</dbReference>
<dbReference type="InterPro" id="IPR000322">
    <property type="entry name" value="Glyco_hydro_31_TIM"/>
</dbReference>
<dbReference type="Pfam" id="PF00041">
    <property type="entry name" value="fn3"/>
    <property type="match status" value="1"/>
</dbReference>
<dbReference type="CDD" id="cd14752">
    <property type="entry name" value="GH31_N"/>
    <property type="match status" value="1"/>
</dbReference>
<keyword evidence="9" id="KW-1185">Reference proteome</keyword>
<dbReference type="eggNOG" id="COG1501">
    <property type="taxonomic scope" value="Bacteria"/>
</dbReference>
<evidence type="ECO:0000256" key="5">
    <source>
        <dbReference type="SAM" id="SignalP"/>
    </source>
</evidence>
<feature type="domain" description="Fibronectin type-III" evidence="7">
    <location>
        <begin position="981"/>
        <end position="1066"/>
    </location>
</feature>
<dbReference type="CDD" id="cd00063">
    <property type="entry name" value="FN3"/>
    <property type="match status" value="1"/>
</dbReference>
<sequence length="1999" mass="217376">MRQTGFEGKETHVHQDSLLKRNWVRGSAVIATAALSLALAVPAQAAPLTGVKDAKANSNVVTVTFQQGDHEVTGKITFLEDDIFRYNVDPSGEFSEYAKPKSDAHKAKIQAQPDSSSKYGKPGATVSEADGKIVITSGETTIEFAKDSALMTVKRGGNVVMEESSPLDLDKSGTVQTLKKHAGEDFFGGGTQNGRFIHTGNTINIANESNWVDGGVASPNPFYWSDNGYGVVRNTFADGKYDFGATDGEKTIAKHNENELDAYYFVADAKEGKATAPIAQDLLQDYFQVTGNPVLLPEYAFYVGHLNAWNRDMWSSEAQSGYGKWQIKGSEPADTGTGKVQYEKGGTGTSMQPGSHVESLNGHGATEQGENIPEGTDFPKEFSAQSRLDNYLENDMPLGYFLPNDGYGAGYGVNGFGKTGGVDPNTGESSAERLAAVAANVANLEEFTNYANSKGVATGLWTQSQLSPDSNPDTQWQLLRDFKQEVNKGGVTTLKTDVAWVGHGYSMALDGVKTAYDVITEDASFRPNIISLDGWAGTQRFAGIWTGDQTGGNWEYIRFHIPTFIGQSLSGNPNAGSDMDGIFGGQPVIATRDYQWKTFAPLMLDMDGWGSYVKAPQTHGDPYTGISRMYLKLKSQLLPYIYTSAASAANIDTGNDDTGLPMIRAILLNDDSAYAQSTATQYEYTFGDSFLVAPVYQNTDGDAANGGIGDGKDVRNGIYLPNYGTEENPTIWIDYFTGDQYRGGQVLNNFDAPLWKLPLFVKANAIVPMYEPNDNPEDIDRTKREVEFFATSGKGEYTLFEDTGTYIENKSDSSNAEYGKEDNINYGENVKTKFTSEAKDDKATFTAGKSEGTYEGYDSNRTTVFTVNVSKEPTSVVAKNGKQELAIEKVESLEAFKSATPAEGKAVYFFEQTPNLNYGATADTEAVRNEEFSKTAINTTPKLHVKFAKTDVNKNEQTLEVSGFENKGELPGNTLDKNLKAPANLAAPEDGLTPTSIKLTWDKVEGASSYDILIDGMVNNIPSGETTEFNVTDLSYNTEFEFKIRTRTATGFSEWSEPLKVKTLEDPWRNAPKPVSVDWNGGEQWGKLDLAFDHDDKSGSNFHSSNGNEAIGMPMTIDYGKTYNLDKFVYTPRQDNGGNGNVAKMKVEISLDGAHWVDLGVQEWDNKGEGKMLPKTVDLQGKSARYLRLTVQESTGGFFSATELALYKVDKTEGSDTGSLKAPGTVGSEDENHLPNCYGRENRGTGTTDWDSHVAQSNADYNLNNAYDVYDMSFTMSKLDGGTKKDGKVAGTISVVPEKASVKAGETITVAVKVQGGKNVNAMGALVKYPVADFDFVSNSLKTAESAKGMESHSGMHTFGESTNSVNIALANKGDKDLWNGSEDIATFQLTAKKDCEVKLESEAWLIGPKQDFITADADPAPVVEELKQDAFNISVTNEGYPTDDGHNVEKLVQQNSFAGLFNDKDNDREFEFKWFLNAETFDQKVGLPANLTFELKEPRTLKNVELYNGAKTSNGSINSLEAVITFEDGTTQEFKDGDFATNQPMYDFVISEANKAKKVTKVEIKPLTSTGTATGLENPENRMLTIGEINFNYVEGEEPQEELKEVAQEQFGITMTNDILTTDDGTNVEKLVESKQYDGLFNNDEESNDFEFKWDVAGNHQDGKLPEYVKLPTTMHFELKEPMVLRDVQVLNRKESNGSINSMEAVITYTDGSTTEFKDGDFAKKQDIYTLTAEKGKKVKNIDITPLTSDGKATGYEGDAALNRMLTLREINFHYAESDQKPEAEVNKDALQAKYDELKGKANDGYTEDSWNAFQKALENAKAVLDNKDAKQPEVDAALDALVKANDGLVKDEAPEQVDKSKLQAKYDELKGKANDGYTAESWDAFQKALADAEAVLDNKDAKQPEVDAALKALTDANDGLVKAEDPDQGGNGGNGGNTGNGGQGNQGGNSGNAGGSNGGSGLPQTGDPAAMAVAGTGIIGSVTAAIGAFFHRRRRDQ</sequence>
<feature type="compositionally biased region" description="Gly residues" evidence="3">
    <location>
        <begin position="1931"/>
        <end position="1963"/>
    </location>
</feature>
<keyword evidence="4" id="KW-1133">Transmembrane helix</keyword>
<dbReference type="InterPro" id="IPR011013">
    <property type="entry name" value="Gal_mutarotase_sf_dom"/>
</dbReference>
<feature type="region of interest" description="Disordered" evidence="3">
    <location>
        <begin position="96"/>
        <end position="124"/>
    </location>
</feature>
<dbReference type="Gene3D" id="2.60.40.680">
    <property type="match status" value="1"/>
</dbReference>
<reference evidence="8 9" key="1">
    <citation type="submission" date="2008-10" db="EMBL/GenBank/DDBJ databases">
        <title>Draft genome sequence of Collinsella stercoris (DSM 13279).</title>
        <authorList>
            <person name="Sudarsanam P."/>
            <person name="Ley R."/>
            <person name="Guruge J."/>
            <person name="Turnbaugh P.J."/>
            <person name="Mahowald M."/>
            <person name="Liep D."/>
            <person name="Gordon J."/>
        </authorList>
    </citation>
    <scope>NUCLEOTIDE SEQUENCE [LARGE SCALE GENOMIC DNA]</scope>
    <source>
        <strain evidence="8 9">DSM 13279</strain>
    </source>
</reference>
<dbReference type="Pfam" id="PF07554">
    <property type="entry name" value="FIVAR"/>
    <property type="match status" value="2"/>
</dbReference>
<dbReference type="Gene3D" id="3.20.20.80">
    <property type="entry name" value="Glycosidases"/>
    <property type="match status" value="1"/>
</dbReference>
<dbReference type="InterPro" id="IPR013783">
    <property type="entry name" value="Ig-like_fold"/>
</dbReference>
<keyword evidence="5" id="KW-0732">Signal</keyword>